<organism evidence="1 2">
    <name type="scientific">Luteibacter anthropi</name>
    <dbReference type="NCBI Taxonomy" id="564369"/>
    <lineage>
        <taxon>Bacteria</taxon>
        <taxon>Pseudomonadati</taxon>
        <taxon>Pseudomonadota</taxon>
        <taxon>Gammaproteobacteria</taxon>
        <taxon>Lysobacterales</taxon>
        <taxon>Rhodanobacteraceae</taxon>
        <taxon>Luteibacter</taxon>
    </lineage>
</organism>
<evidence type="ECO:0000313" key="1">
    <source>
        <dbReference type="EMBL" id="NII06233.1"/>
    </source>
</evidence>
<dbReference type="Pfam" id="PF09650">
    <property type="entry name" value="PHA_gran_rgn"/>
    <property type="match status" value="1"/>
</dbReference>
<comment type="caution">
    <text evidence="1">The sequence shown here is derived from an EMBL/GenBank/DDBJ whole genome shotgun (WGS) entry which is preliminary data.</text>
</comment>
<gene>
    <name evidence="1" type="ORF">HBF25_07535</name>
</gene>
<reference evidence="1 2" key="1">
    <citation type="submission" date="2020-03" db="EMBL/GenBank/DDBJ databases">
        <authorList>
            <person name="Lai Q."/>
        </authorList>
    </citation>
    <scope>NUCLEOTIDE SEQUENCE [LARGE SCALE GENOMIC DNA]</scope>
    <source>
        <strain evidence="1 2">CCUG 25036</strain>
    </source>
</reference>
<sequence length="92" mass="10219">MPTIDIHHPHGTTRAAALETTQKIASRMSEKLGTKGQWQDGLYTFTGPGAKGSINVDDTQVRVMVELGMMLALMKGTIEDEIRRKLEEHFGH</sequence>
<dbReference type="RefSeq" id="WP_166947231.1">
    <property type="nucleotide sequence ID" value="NZ_JAARLZ010000003.1"/>
</dbReference>
<proteinExistence type="predicted"/>
<dbReference type="AlphaFoldDB" id="A0A7X5U9K8"/>
<evidence type="ECO:0000313" key="2">
    <source>
        <dbReference type="Proteomes" id="UP000490980"/>
    </source>
</evidence>
<name>A0A7X5U9K8_9GAMM</name>
<dbReference type="NCBIfam" id="TIGR02610">
    <property type="entry name" value="PHA_gran_rgn"/>
    <property type="match status" value="1"/>
</dbReference>
<protein>
    <submittedName>
        <fullName evidence="1">Polyhydroxyalkanoic acid synthase</fullName>
    </submittedName>
</protein>
<dbReference type="InterPro" id="IPR013433">
    <property type="entry name" value="PHA_gran_rgn"/>
</dbReference>
<keyword evidence="2" id="KW-1185">Reference proteome</keyword>
<dbReference type="EMBL" id="JAARLZ010000003">
    <property type="protein sequence ID" value="NII06233.1"/>
    <property type="molecule type" value="Genomic_DNA"/>
</dbReference>
<accession>A0A7X5U9K8</accession>
<dbReference type="Proteomes" id="UP000490980">
    <property type="component" value="Unassembled WGS sequence"/>
</dbReference>